<sequence length="78" mass="8836">MIDRKILFGLSLVLLSTCYDLSKSYLNSQSTETKPTESSSSSYDSHSNDLYEQSSNIPPPKMKKQQNVPTIKFLFCHS</sequence>
<feature type="chain" id="PRO_5036233329" description="Lipoprotein" evidence="2">
    <location>
        <begin position="19"/>
        <end position="78"/>
    </location>
</feature>
<feature type="region of interest" description="Disordered" evidence="1">
    <location>
        <begin position="28"/>
        <end position="68"/>
    </location>
</feature>
<protein>
    <recommendedName>
        <fullName evidence="6">Lipoprotein</fullName>
    </recommendedName>
</protein>
<dbReference type="Proteomes" id="UP000663860">
    <property type="component" value="Unassembled WGS sequence"/>
</dbReference>
<keyword evidence="2" id="KW-0732">Signal</keyword>
<organism evidence="4 5">
    <name type="scientific">Adineta steineri</name>
    <dbReference type="NCBI Taxonomy" id="433720"/>
    <lineage>
        <taxon>Eukaryota</taxon>
        <taxon>Metazoa</taxon>
        <taxon>Spiralia</taxon>
        <taxon>Gnathifera</taxon>
        <taxon>Rotifera</taxon>
        <taxon>Eurotatoria</taxon>
        <taxon>Bdelloidea</taxon>
        <taxon>Adinetida</taxon>
        <taxon>Adinetidae</taxon>
        <taxon>Adineta</taxon>
    </lineage>
</organism>
<evidence type="ECO:0000256" key="2">
    <source>
        <dbReference type="SAM" id="SignalP"/>
    </source>
</evidence>
<name>A0A818IJ16_9BILA</name>
<dbReference type="EMBL" id="CAJOBB010000038">
    <property type="protein sequence ID" value="CAF3525250.1"/>
    <property type="molecule type" value="Genomic_DNA"/>
</dbReference>
<evidence type="ECO:0000313" key="3">
    <source>
        <dbReference type="EMBL" id="CAF1137969.1"/>
    </source>
</evidence>
<proteinExistence type="predicted"/>
<dbReference type="Proteomes" id="UP000663868">
    <property type="component" value="Unassembled WGS sequence"/>
</dbReference>
<feature type="signal peptide" evidence="2">
    <location>
        <begin position="1"/>
        <end position="18"/>
    </location>
</feature>
<evidence type="ECO:0008006" key="6">
    <source>
        <dbReference type="Google" id="ProtNLM"/>
    </source>
</evidence>
<dbReference type="AlphaFoldDB" id="A0A818IJ16"/>
<reference evidence="4" key="1">
    <citation type="submission" date="2021-02" db="EMBL/GenBank/DDBJ databases">
        <authorList>
            <person name="Nowell W R."/>
        </authorList>
    </citation>
    <scope>NUCLEOTIDE SEQUENCE</scope>
</reference>
<dbReference type="EMBL" id="CAJNOE010000309">
    <property type="protein sequence ID" value="CAF1137969.1"/>
    <property type="molecule type" value="Genomic_DNA"/>
</dbReference>
<evidence type="ECO:0000256" key="1">
    <source>
        <dbReference type="SAM" id="MobiDB-lite"/>
    </source>
</evidence>
<evidence type="ECO:0000313" key="4">
    <source>
        <dbReference type="EMBL" id="CAF3525250.1"/>
    </source>
</evidence>
<gene>
    <name evidence="3" type="ORF">IZO911_LOCUS25062</name>
    <name evidence="4" type="ORF">KXQ929_LOCUS1379</name>
</gene>
<comment type="caution">
    <text evidence="4">The sequence shown here is derived from an EMBL/GenBank/DDBJ whole genome shotgun (WGS) entry which is preliminary data.</text>
</comment>
<evidence type="ECO:0000313" key="5">
    <source>
        <dbReference type="Proteomes" id="UP000663868"/>
    </source>
</evidence>
<accession>A0A818IJ16</accession>
<feature type="compositionally biased region" description="Low complexity" evidence="1">
    <location>
        <begin position="28"/>
        <end position="45"/>
    </location>
</feature>